<name>A0AA86MRS8_9CLOT</name>
<dbReference type="Proteomes" id="UP001189143">
    <property type="component" value="Unassembled WGS sequence"/>
</dbReference>
<evidence type="ECO:0000313" key="2">
    <source>
        <dbReference type="EMBL" id="CAG9705807.1"/>
    </source>
</evidence>
<dbReference type="EMBL" id="CAKJVE010000004">
    <property type="protein sequence ID" value="CAG9705807.1"/>
    <property type="molecule type" value="Genomic_DNA"/>
</dbReference>
<protein>
    <submittedName>
        <fullName evidence="2">GPW/gp25 family protein</fullName>
    </submittedName>
</protein>
<accession>A0AA86MRS8</accession>
<dbReference type="AlphaFoldDB" id="A0AA86MRS8"/>
<evidence type="ECO:0000313" key="4">
    <source>
        <dbReference type="Proteomes" id="UP000789738"/>
    </source>
</evidence>
<dbReference type="InterPro" id="IPR007048">
    <property type="entry name" value="IraD/Gp25-like"/>
</dbReference>
<dbReference type="Proteomes" id="UP000789738">
    <property type="component" value="Unassembled WGS sequence"/>
</dbReference>
<feature type="domain" description="IraD/Gp25-like" evidence="1">
    <location>
        <begin position="18"/>
        <end position="87"/>
    </location>
</feature>
<dbReference type="EMBL" id="CAMTCP010000271">
    <property type="protein sequence ID" value="CAI3676820.1"/>
    <property type="molecule type" value="Genomic_DNA"/>
</dbReference>
<sequence>MKYTINSNEQLINWNAKGSERIAQNVNNILNTLQNEVPYLRSMGRNPENIDSITTKTRYALTEETYDLINEYEPRALVKSVQIEEGETPNIKVVIESE</sequence>
<evidence type="ECO:0000313" key="3">
    <source>
        <dbReference type="EMBL" id="CAI3676820.1"/>
    </source>
</evidence>
<reference evidence="2" key="1">
    <citation type="submission" date="2021-10" db="EMBL/GenBank/DDBJ databases">
        <authorList>
            <person name="Mesa V."/>
        </authorList>
    </citation>
    <scope>NUCLEOTIDE SEQUENCE</scope>
    <source>
        <strain evidence="2">CC3_PB</strain>
    </source>
</reference>
<comment type="caution">
    <text evidence="2">The sequence shown here is derived from an EMBL/GenBank/DDBJ whole genome shotgun (WGS) entry which is preliminary data.</text>
</comment>
<dbReference type="RefSeq" id="WP_125148496.1">
    <property type="nucleotide sequence ID" value="NZ_CAKJVE010000004.1"/>
</dbReference>
<dbReference type="SUPFAM" id="SSF160719">
    <property type="entry name" value="gpW/gp25-like"/>
    <property type="match status" value="1"/>
</dbReference>
<evidence type="ECO:0000259" key="1">
    <source>
        <dbReference type="Pfam" id="PF04965"/>
    </source>
</evidence>
<reference evidence="3" key="2">
    <citation type="submission" date="2022-10" db="EMBL/GenBank/DDBJ databases">
        <authorList>
            <person name="Aires J."/>
            <person name="Mesa V."/>
        </authorList>
    </citation>
    <scope>NUCLEOTIDE SEQUENCE</scope>
    <source>
        <strain evidence="3">Clostridium neonatale JD116</strain>
    </source>
</reference>
<dbReference type="Gene3D" id="3.10.450.40">
    <property type="match status" value="1"/>
</dbReference>
<gene>
    <name evidence="3" type="ORF">CNEO2_700030</name>
    <name evidence="2" type="ORF">CNEO_42070</name>
</gene>
<proteinExistence type="predicted"/>
<organism evidence="2 4">
    <name type="scientific">Clostridium neonatale</name>
    <dbReference type="NCBI Taxonomy" id="137838"/>
    <lineage>
        <taxon>Bacteria</taxon>
        <taxon>Bacillati</taxon>
        <taxon>Bacillota</taxon>
        <taxon>Clostridia</taxon>
        <taxon>Eubacteriales</taxon>
        <taxon>Clostridiaceae</taxon>
        <taxon>Clostridium</taxon>
    </lineage>
</organism>
<dbReference type="Pfam" id="PF04965">
    <property type="entry name" value="GPW_gp25"/>
    <property type="match status" value="1"/>
</dbReference>